<feature type="compositionally biased region" description="Acidic residues" evidence="1">
    <location>
        <begin position="727"/>
        <end position="738"/>
    </location>
</feature>
<organism evidence="2 3">
    <name type="scientific">Lophiotrema nucula</name>
    <dbReference type="NCBI Taxonomy" id="690887"/>
    <lineage>
        <taxon>Eukaryota</taxon>
        <taxon>Fungi</taxon>
        <taxon>Dikarya</taxon>
        <taxon>Ascomycota</taxon>
        <taxon>Pezizomycotina</taxon>
        <taxon>Dothideomycetes</taxon>
        <taxon>Pleosporomycetidae</taxon>
        <taxon>Pleosporales</taxon>
        <taxon>Lophiotremataceae</taxon>
        <taxon>Lophiotrema</taxon>
    </lineage>
</organism>
<feature type="compositionally biased region" description="Low complexity" evidence="1">
    <location>
        <begin position="412"/>
        <end position="423"/>
    </location>
</feature>
<feature type="compositionally biased region" description="Polar residues" evidence="1">
    <location>
        <begin position="539"/>
        <end position="550"/>
    </location>
</feature>
<evidence type="ECO:0000313" key="3">
    <source>
        <dbReference type="Proteomes" id="UP000799770"/>
    </source>
</evidence>
<dbReference type="AlphaFoldDB" id="A0A6A5YNQ0"/>
<feature type="compositionally biased region" description="Polar residues" evidence="1">
    <location>
        <begin position="592"/>
        <end position="640"/>
    </location>
</feature>
<dbReference type="EMBL" id="ML977346">
    <property type="protein sequence ID" value="KAF2108610.1"/>
    <property type="molecule type" value="Genomic_DNA"/>
</dbReference>
<protein>
    <submittedName>
        <fullName evidence="2">Uncharacterized protein</fullName>
    </submittedName>
</protein>
<feature type="region of interest" description="Disordered" evidence="1">
    <location>
        <begin position="467"/>
        <end position="802"/>
    </location>
</feature>
<feature type="compositionally biased region" description="Polar residues" evidence="1">
    <location>
        <begin position="424"/>
        <end position="441"/>
    </location>
</feature>
<gene>
    <name evidence="2" type="ORF">BDV96DRAFT_636613</name>
</gene>
<proteinExistence type="predicted"/>
<feature type="compositionally biased region" description="Low complexity" evidence="1">
    <location>
        <begin position="564"/>
        <end position="591"/>
    </location>
</feature>
<feature type="region of interest" description="Disordered" evidence="1">
    <location>
        <begin position="1"/>
        <end position="40"/>
    </location>
</feature>
<sequence length="831" mass="91030">MSTSDPTSASSSLAEPAHHQPPVRRRVDLGSIASHEQDDRLPPDVLGVEIVLSERDVQSARAARSRSPSVWYADLARAFQHEGGDYALAQAIYLVNTSIYITTDTLENADRLKEAISYRMPESTGLHAPLSVDNLYALNEFAVSSWCTGNPGQEVRVERACNDMFHARAVRVKHFVGKGLYVVNFINDTALRELTLKDRQEIKYEGKIWKFKPWSRSMQHSMCLGCWRTDHHLRDCRRYSPEFKCGFCSNAHLIRQCSLSAEYNKLQSPAKRAYKLVKSHCWRCDQPGHGPKDIDICKHPDAQAECSRMAAAESAILARFTAHRHALAAPAPSSDPSPPSGSNPLPGFVRRSLLPAQETEVMHSFSQHISEPEDSSEEDQAGHEHDEHDEDDEDDEDGDDDTQVIPETPFASQTVPSSVSQPSNLGSAPSTSAEGEQSSGVTASHGDVALYHLEDLDMLQMRFASGSFASTSAGEEPSDREDSSDHEEVPGSDTEPDTSPDDTQRDDIDGTSGPAYPRPTHLDSMLGSQLPEDDIESVDSGSASPTSSATDPEATQERESFYLTKPAAPTARARKAGTASTKAKLKSSLSTVPSSKASTFISRMSKASTSRATPSNISSSHAAVTEVSPSTPDKSRTPTTLVAPPPSKTKRTYTSRSKQTQENEYARQYPQRQIPRQRSSVYGLRQPKLSRKRALADDDAEDSEPALNAANSSRTAAPTKRRRALVDDDDDEDDDDEDSKPAANVASSSRIATPTKRRRAPVDDEDSEPAVVSPSRRRTAAPTKRRKRPQNTAVNTGERRRSTFGDAGRRIVYHGLGLNWVGRTLGKTLGL</sequence>
<feature type="compositionally biased region" description="Basic residues" evidence="1">
    <location>
        <begin position="775"/>
        <end position="789"/>
    </location>
</feature>
<evidence type="ECO:0000256" key="1">
    <source>
        <dbReference type="SAM" id="MobiDB-lite"/>
    </source>
</evidence>
<feature type="compositionally biased region" description="Low complexity" evidence="1">
    <location>
        <begin position="667"/>
        <end position="678"/>
    </location>
</feature>
<reference evidence="2" key="1">
    <citation type="journal article" date="2020" name="Stud. Mycol.">
        <title>101 Dothideomycetes genomes: a test case for predicting lifestyles and emergence of pathogens.</title>
        <authorList>
            <person name="Haridas S."/>
            <person name="Albert R."/>
            <person name="Binder M."/>
            <person name="Bloem J."/>
            <person name="Labutti K."/>
            <person name="Salamov A."/>
            <person name="Andreopoulos B."/>
            <person name="Baker S."/>
            <person name="Barry K."/>
            <person name="Bills G."/>
            <person name="Bluhm B."/>
            <person name="Cannon C."/>
            <person name="Castanera R."/>
            <person name="Culley D."/>
            <person name="Daum C."/>
            <person name="Ezra D."/>
            <person name="Gonzalez J."/>
            <person name="Henrissat B."/>
            <person name="Kuo A."/>
            <person name="Liang C."/>
            <person name="Lipzen A."/>
            <person name="Lutzoni F."/>
            <person name="Magnuson J."/>
            <person name="Mondo S."/>
            <person name="Nolan M."/>
            <person name="Ohm R."/>
            <person name="Pangilinan J."/>
            <person name="Park H.-J."/>
            <person name="Ramirez L."/>
            <person name="Alfaro M."/>
            <person name="Sun H."/>
            <person name="Tritt A."/>
            <person name="Yoshinaga Y."/>
            <person name="Zwiers L.-H."/>
            <person name="Turgeon B."/>
            <person name="Goodwin S."/>
            <person name="Spatafora J."/>
            <person name="Crous P."/>
            <person name="Grigoriev I."/>
        </authorList>
    </citation>
    <scope>NUCLEOTIDE SEQUENCE</scope>
    <source>
        <strain evidence="2">CBS 627.86</strain>
    </source>
</reference>
<feature type="compositionally biased region" description="Basic and acidic residues" evidence="1">
    <location>
        <begin position="480"/>
        <end position="489"/>
    </location>
</feature>
<keyword evidence="3" id="KW-1185">Reference proteome</keyword>
<accession>A0A6A5YNQ0</accession>
<feature type="compositionally biased region" description="Acidic residues" evidence="1">
    <location>
        <begin position="387"/>
        <end position="402"/>
    </location>
</feature>
<evidence type="ECO:0000313" key="2">
    <source>
        <dbReference type="EMBL" id="KAF2108610.1"/>
    </source>
</evidence>
<feature type="compositionally biased region" description="Low complexity" evidence="1">
    <location>
        <begin position="1"/>
        <end position="12"/>
    </location>
</feature>
<dbReference type="Proteomes" id="UP000799770">
    <property type="component" value="Unassembled WGS sequence"/>
</dbReference>
<name>A0A6A5YNQ0_9PLEO</name>
<feature type="region of interest" description="Disordered" evidence="1">
    <location>
        <begin position="327"/>
        <end position="441"/>
    </location>
</feature>